<feature type="compositionally biased region" description="Polar residues" evidence="8">
    <location>
        <begin position="46"/>
        <end position="58"/>
    </location>
</feature>
<feature type="domain" description="C2H2-type" evidence="9">
    <location>
        <begin position="73"/>
        <end position="103"/>
    </location>
</feature>
<dbReference type="Pfam" id="PF00096">
    <property type="entry name" value="zf-C2H2"/>
    <property type="match status" value="2"/>
</dbReference>
<keyword evidence="11" id="KW-1185">Reference proteome</keyword>
<dbReference type="KEGG" id="spaa:SPAPADRAFT_59388"/>
<name>G3AJT1_SPAPN</name>
<dbReference type="OrthoDB" id="10018191at2759"/>
<reference evidence="10 11" key="1">
    <citation type="journal article" date="2011" name="Proc. Natl. Acad. Sci. U.S.A.">
        <title>Comparative genomics of xylose-fermenting fungi for enhanced biofuel production.</title>
        <authorList>
            <person name="Wohlbach D.J."/>
            <person name="Kuo A."/>
            <person name="Sato T.K."/>
            <person name="Potts K.M."/>
            <person name="Salamov A.A."/>
            <person name="LaButti K.M."/>
            <person name="Sun H."/>
            <person name="Clum A."/>
            <person name="Pangilinan J.L."/>
            <person name="Lindquist E.A."/>
            <person name="Lucas S."/>
            <person name="Lapidus A."/>
            <person name="Jin M."/>
            <person name="Gunawan C."/>
            <person name="Balan V."/>
            <person name="Dale B.E."/>
            <person name="Jeffries T.W."/>
            <person name="Zinkel R."/>
            <person name="Barry K.W."/>
            <person name="Grigoriev I.V."/>
            <person name="Gasch A.P."/>
        </authorList>
    </citation>
    <scope>NUCLEOTIDE SEQUENCE [LARGE SCALE GENOMIC DNA]</scope>
    <source>
        <strain evidence="11">NRRL Y-27907 / 11-Y1</strain>
    </source>
</reference>
<keyword evidence="3" id="KW-0677">Repeat</keyword>
<sequence length="547" mass="59726">MTKQPTSPHTTNGSHHVPSSIPVITQTHIHFPSPTTDSAIATTNGAYSESANDNSSHTNKQHKSKRTSKGRVFQCTGYPGCSMSFTRSEHLARHKRKHTGERPFTCPYCSKNFSRLDNLRQHKQTVHAYETYLNRNGDVVSGDDDNDDRNNGKPRKRSIRQQQQQQSSQLHPPPPQHPQPSQQLAAQQAYYPAPHSAPLYPPPQYAQVYVSGEYQAQSPVTNGYYSQYQYINKQTTPLPHYHVTGTTTPSSNSTPTSSSASSNSTSEALPQDELKLPKHQFNPKRRPRPLSLLPSTYHNNHISMYPLKSAPPTNNSFNLDPNTLPLPLKSASSISSIPSSNLISPLSPLFHQSFGQTSLRNNSPHSSNLNPNSSIISTSTSKSPLSSYHNLSSATNLTTVISNGGGSTASLPSVSNLPIPTNWQASSPEKVNSAPLNGTTTTSEATSNVTAATTTSSTTTTIVQTKSWLKDVLNDEKDQNKELVSSQSLTQVLSINSIVTSSPKSEKSFIDENDKDLSTPDLVDTTISKKPTINSLISVDVKEEESE</sequence>
<dbReference type="PANTHER" id="PTHR40626">
    <property type="entry name" value="MIP31509P"/>
    <property type="match status" value="1"/>
</dbReference>
<dbReference type="Gene3D" id="3.30.160.60">
    <property type="entry name" value="Classic Zinc Finger"/>
    <property type="match status" value="2"/>
</dbReference>
<evidence type="ECO:0000256" key="3">
    <source>
        <dbReference type="ARBA" id="ARBA00022737"/>
    </source>
</evidence>
<protein>
    <recommendedName>
        <fullName evidence="9">C2H2-type domain-containing protein</fullName>
    </recommendedName>
</protein>
<dbReference type="STRING" id="619300.G3AJT1"/>
<feature type="region of interest" description="Disordered" evidence="8">
    <location>
        <begin position="136"/>
        <end position="188"/>
    </location>
</feature>
<dbReference type="InterPro" id="IPR036236">
    <property type="entry name" value="Znf_C2H2_sf"/>
</dbReference>
<dbReference type="FunFam" id="3.30.160.60:FF:002343">
    <property type="entry name" value="Zinc finger protein 33A"/>
    <property type="match status" value="1"/>
</dbReference>
<feature type="region of interest" description="Disordered" evidence="8">
    <location>
        <begin position="355"/>
        <end position="381"/>
    </location>
</feature>
<feature type="compositionally biased region" description="Low complexity" evidence="8">
    <location>
        <begin position="179"/>
        <end position="188"/>
    </location>
</feature>
<evidence type="ECO:0000256" key="2">
    <source>
        <dbReference type="ARBA" id="ARBA00022723"/>
    </source>
</evidence>
<dbReference type="eggNOG" id="KOG1721">
    <property type="taxonomic scope" value="Eukaryota"/>
</dbReference>
<dbReference type="PROSITE" id="PS50157">
    <property type="entry name" value="ZINC_FINGER_C2H2_2"/>
    <property type="match status" value="2"/>
</dbReference>
<feature type="compositionally biased region" description="Basic residues" evidence="8">
    <location>
        <begin position="277"/>
        <end position="288"/>
    </location>
</feature>
<dbReference type="GeneID" id="18872894"/>
<feature type="compositionally biased region" description="Low complexity" evidence="8">
    <location>
        <begin position="439"/>
        <end position="452"/>
    </location>
</feature>
<keyword evidence="6" id="KW-0539">Nucleus</keyword>
<feature type="region of interest" description="Disordered" evidence="8">
    <location>
        <begin position="46"/>
        <end position="70"/>
    </location>
</feature>
<dbReference type="RefSeq" id="XP_007373566.1">
    <property type="nucleotide sequence ID" value="XM_007373504.1"/>
</dbReference>
<dbReference type="OMA" id="PSHQFKP"/>
<evidence type="ECO:0000256" key="8">
    <source>
        <dbReference type="SAM" id="MobiDB-lite"/>
    </source>
</evidence>
<dbReference type="InterPro" id="IPR051059">
    <property type="entry name" value="VerF-like"/>
</dbReference>
<dbReference type="InterPro" id="IPR013087">
    <property type="entry name" value="Znf_C2H2_type"/>
</dbReference>
<dbReference type="EMBL" id="GL996500">
    <property type="protein sequence ID" value="EGW33982.1"/>
    <property type="molecule type" value="Genomic_DNA"/>
</dbReference>
<evidence type="ECO:0000313" key="10">
    <source>
        <dbReference type="EMBL" id="EGW33982.1"/>
    </source>
</evidence>
<evidence type="ECO:0000256" key="4">
    <source>
        <dbReference type="ARBA" id="ARBA00022771"/>
    </source>
</evidence>
<feature type="domain" description="C2H2-type" evidence="9">
    <location>
        <begin position="104"/>
        <end position="132"/>
    </location>
</feature>
<dbReference type="GO" id="GO:0008270">
    <property type="term" value="F:zinc ion binding"/>
    <property type="evidence" value="ECO:0007669"/>
    <property type="project" value="UniProtKB-KW"/>
</dbReference>
<dbReference type="GO" id="GO:0005634">
    <property type="term" value="C:nucleus"/>
    <property type="evidence" value="ECO:0007669"/>
    <property type="project" value="UniProtKB-SubCell"/>
</dbReference>
<evidence type="ECO:0000313" key="11">
    <source>
        <dbReference type="Proteomes" id="UP000000709"/>
    </source>
</evidence>
<evidence type="ECO:0000256" key="7">
    <source>
        <dbReference type="PROSITE-ProRule" id="PRU00042"/>
    </source>
</evidence>
<dbReference type="SUPFAM" id="SSF57667">
    <property type="entry name" value="beta-beta-alpha zinc fingers"/>
    <property type="match status" value="1"/>
</dbReference>
<keyword evidence="5" id="KW-0862">Zinc</keyword>
<keyword evidence="2" id="KW-0479">Metal-binding</keyword>
<comment type="subcellular location">
    <subcellularLocation>
        <location evidence="1">Nucleus</location>
    </subcellularLocation>
</comment>
<accession>G3AJT1</accession>
<dbReference type="PANTHER" id="PTHR40626:SF11">
    <property type="entry name" value="ZINC FINGER PROTEIN YPR022C"/>
    <property type="match status" value="1"/>
</dbReference>
<evidence type="ECO:0000259" key="9">
    <source>
        <dbReference type="PROSITE" id="PS50157"/>
    </source>
</evidence>
<dbReference type="AlphaFoldDB" id="G3AJT1"/>
<proteinExistence type="predicted"/>
<dbReference type="Proteomes" id="UP000000709">
    <property type="component" value="Unassembled WGS sequence"/>
</dbReference>
<gene>
    <name evidence="10" type="ORF">SPAPADRAFT_59388</name>
</gene>
<feature type="compositionally biased region" description="Basic residues" evidence="8">
    <location>
        <begin position="59"/>
        <end position="69"/>
    </location>
</feature>
<keyword evidence="4 7" id="KW-0863">Zinc-finger</keyword>
<dbReference type="GO" id="GO:0000785">
    <property type="term" value="C:chromatin"/>
    <property type="evidence" value="ECO:0007669"/>
    <property type="project" value="TreeGrafter"/>
</dbReference>
<evidence type="ECO:0000256" key="5">
    <source>
        <dbReference type="ARBA" id="ARBA00022833"/>
    </source>
</evidence>
<feature type="compositionally biased region" description="Low complexity" evidence="8">
    <location>
        <begin position="358"/>
        <end position="381"/>
    </location>
</feature>
<feature type="region of interest" description="Disordered" evidence="8">
    <location>
        <begin position="239"/>
        <end position="295"/>
    </location>
</feature>
<feature type="compositionally biased region" description="Polar residues" evidence="8">
    <location>
        <begin position="420"/>
        <end position="438"/>
    </location>
</feature>
<dbReference type="GO" id="GO:0000981">
    <property type="term" value="F:DNA-binding transcription factor activity, RNA polymerase II-specific"/>
    <property type="evidence" value="ECO:0007669"/>
    <property type="project" value="InterPro"/>
</dbReference>
<dbReference type="InParanoid" id="G3AJT1"/>
<dbReference type="GO" id="GO:0000978">
    <property type="term" value="F:RNA polymerase II cis-regulatory region sequence-specific DNA binding"/>
    <property type="evidence" value="ECO:0007669"/>
    <property type="project" value="InterPro"/>
</dbReference>
<feature type="region of interest" description="Disordered" evidence="8">
    <location>
        <begin position="420"/>
        <end position="452"/>
    </location>
</feature>
<dbReference type="SMART" id="SM00355">
    <property type="entry name" value="ZnF_C2H2"/>
    <property type="match status" value="2"/>
</dbReference>
<feature type="compositionally biased region" description="Low complexity" evidence="8">
    <location>
        <begin position="246"/>
        <end position="266"/>
    </location>
</feature>
<dbReference type="PROSITE" id="PS00028">
    <property type="entry name" value="ZINC_FINGER_C2H2_1"/>
    <property type="match status" value="1"/>
</dbReference>
<organism evidence="11">
    <name type="scientific">Spathaspora passalidarum (strain NRRL Y-27907 / 11-Y1)</name>
    <dbReference type="NCBI Taxonomy" id="619300"/>
    <lineage>
        <taxon>Eukaryota</taxon>
        <taxon>Fungi</taxon>
        <taxon>Dikarya</taxon>
        <taxon>Ascomycota</taxon>
        <taxon>Saccharomycotina</taxon>
        <taxon>Pichiomycetes</taxon>
        <taxon>Debaryomycetaceae</taxon>
        <taxon>Spathaspora</taxon>
    </lineage>
</organism>
<evidence type="ECO:0000256" key="6">
    <source>
        <dbReference type="ARBA" id="ARBA00023242"/>
    </source>
</evidence>
<feature type="compositionally biased region" description="Low complexity" evidence="8">
    <location>
        <begin position="161"/>
        <end position="170"/>
    </location>
</feature>
<dbReference type="HOGENOM" id="CLU_497977_0_0_1"/>
<evidence type="ECO:0000256" key="1">
    <source>
        <dbReference type="ARBA" id="ARBA00004123"/>
    </source>
</evidence>